<dbReference type="SUPFAM" id="SSF141868">
    <property type="entry name" value="EAL domain-like"/>
    <property type="match status" value="1"/>
</dbReference>
<evidence type="ECO:0000259" key="2">
    <source>
        <dbReference type="PROSITE" id="PS50883"/>
    </source>
</evidence>
<keyword evidence="4" id="KW-1185">Reference proteome</keyword>
<evidence type="ECO:0000256" key="1">
    <source>
        <dbReference type="SAM" id="Phobius"/>
    </source>
</evidence>
<dbReference type="CDD" id="cd01948">
    <property type="entry name" value="EAL"/>
    <property type="match status" value="1"/>
</dbReference>
<keyword evidence="1" id="KW-0812">Transmembrane</keyword>
<dbReference type="Proteomes" id="UP000308891">
    <property type="component" value="Unassembled WGS sequence"/>
</dbReference>
<sequence>MNRRHTVPFAFAAAIAATLAVAAISSALLFWQFNAELDQQVRPAQARSSRMVDTVFAELAAGSRYALALYRANPDCTAIKPRLAQWEFARPFVSALLVGDRDWQLVCSNYNTGLSWRMDPRPDNSFTVLYPNQPPAQPAQRLPLLYHTRVGDGFTAKTSVPLAAATLMLDNAEHDLFEHQLLVNGKLAGTGLPPPSASPDELVWAHGSPRYPYTIRTLLSTRNRDTLFIQQSHTALMALALLSLSVGVFAYVWLRRRLGIEELLHQALRRDAFEPYLQPIVDGRDGQLAGAELLMRWPGAPEHYGRPDLFIPPAEQSGQIVPMTCAIMARLEAALAGHRLPPDFHLSVNVVPALLTAPAFHARCASLAARLAQDNARLLLEVTERQHASLDTLPPALSGLLDRYRITLAIDDFGTGRNNLATLYDCQRVSVLKIDRSFVDGYRPGDDNPLLDAVIMIGRRMGFELVGEGVADEGVRAYLLALGVHYHQGFLYGHPVPVADFLRHLDAHAVSTAGAALPPLAARSEHSIQIY</sequence>
<keyword evidence="1" id="KW-0472">Membrane</keyword>
<dbReference type="Pfam" id="PF00563">
    <property type="entry name" value="EAL"/>
    <property type="match status" value="1"/>
</dbReference>
<dbReference type="InterPro" id="IPR001633">
    <property type="entry name" value="EAL_dom"/>
</dbReference>
<dbReference type="PROSITE" id="PS50883">
    <property type="entry name" value="EAL"/>
    <property type="match status" value="1"/>
</dbReference>
<comment type="caution">
    <text evidence="3">The sequence shown here is derived from an EMBL/GenBank/DDBJ whole genome shotgun (WGS) entry which is preliminary data.</text>
</comment>
<keyword evidence="1" id="KW-1133">Transmembrane helix</keyword>
<evidence type="ECO:0000313" key="4">
    <source>
        <dbReference type="Proteomes" id="UP000308891"/>
    </source>
</evidence>
<feature type="transmembrane region" description="Helical" evidence="1">
    <location>
        <begin position="235"/>
        <end position="254"/>
    </location>
</feature>
<reference evidence="3 4" key="1">
    <citation type="submission" date="2019-04" db="EMBL/GenBank/DDBJ databases">
        <title>Crenobacter sp. nov.</title>
        <authorList>
            <person name="Shi S."/>
        </authorList>
    </citation>
    <scope>NUCLEOTIDE SEQUENCE [LARGE SCALE GENOMIC DNA]</scope>
    <source>
        <strain evidence="3 4">GY 70310</strain>
    </source>
</reference>
<proteinExistence type="predicted"/>
<evidence type="ECO:0000313" key="3">
    <source>
        <dbReference type="EMBL" id="TIC86918.1"/>
    </source>
</evidence>
<dbReference type="OrthoDB" id="9813903at2"/>
<dbReference type="SMART" id="SM00052">
    <property type="entry name" value="EAL"/>
    <property type="match status" value="1"/>
</dbReference>
<organism evidence="3 4">
    <name type="scientific">Crenobacter intestini</name>
    <dbReference type="NCBI Taxonomy" id="2563443"/>
    <lineage>
        <taxon>Bacteria</taxon>
        <taxon>Pseudomonadati</taxon>
        <taxon>Pseudomonadota</taxon>
        <taxon>Betaproteobacteria</taxon>
        <taxon>Neisseriales</taxon>
        <taxon>Neisseriaceae</taxon>
        <taxon>Crenobacter</taxon>
    </lineage>
</organism>
<feature type="domain" description="EAL" evidence="2">
    <location>
        <begin position="257"/>
        <end position="509"/>
    </location>
</feature>
<dbReference type="AlphaFoldDB" id="A0A4T0V5A2"/>
<dbReference type="PANTHER" id="PTHR33121:SF80">
    <property type="entry name" value="CYCLIC DI-GMP PHOSPHODIESTERASE PDEL"/>
    <property type="match status" value="1"/>
</dbReference>
<accession>A0A4T0V5A2</accession>
<protein>
    <submittedName>
        <fullName evidence="3">EAL domain-containing protein</fullName>
    </submittedName>
</protein>
<dbReference type="PANTHER" id="PTHR33121">
    <property type="entry name" value="CYCLIC DI-GMP PHOSPHODIESTERASE PDEF"/>
    <property type="match status" value="1"/>
</dbReference>
<name>A0A4T0V5A2_9NEIS</name>
<dbReference type="Gene3D" id="3.20.20.450">
    <property type="entry name" value="EAL domain"/>
    <property type="match status" value="1"/>
</dbReference>
<dbReference type="RefSeq" id="WP_136550929.1">
    <property type="nucleotide sequence ID" value="NZ_STGJ01000001.1"/>
</dbReference>
<dbReference type="InterPro" id="IPR035919">
    <property type="entry name" value="EAL_sf"/>
</dbReference>
<dbReference type="EMBL" id="STGJ01000001">
    <property type="protein sequence ID" value="TIC86918.1"/>
    <property type="molecule type" value="Genomic_DNA"/>
</dbReference>
<gene>
    <name evidence="3" type="ORF">E5K04_00445</name>
</gene>
<dbReference type="InterPro" id="IPR050706">
    <property type="entry name" value="Cyclic-di-GMP_PDE-like"/>
</dbReference>
<dbReference type="GO" id="GO:0071111">
    <property type="term" value="F:cyclic-guanylate-specific phosphodiesterase activity"/>
    <property type="evidence" value="ECO:0007669"/>
    <property type="project" value="InterPro"/>
</dbReference>